<dbReference type="AlphaFoldDB" id="A0A2U1K828"/>
<evidence type="ECO:0000313" key="3">
    <source>
        <dbReference type="Proteomes" id="UP000245998"/>
    </source>
</evidence>
<dbReference type="HAMAP" id="MF_00829">
    <property type="entry name" value="UPF0435"/>
    <property type="match status" value="1"/>
</dbReference>
<dbReference type="Pfam" id="PF06569">
    <property type="entry name" value="DUF1128"/>
    <property type="match status" value="1"/>
</dbReference>
<gene>
    <name evidence="2" type="ORF">DCC39_00870</name>
</gene>
<dbReference type="RefSeq" id="WP_116552979.1">
    <property type="nucleotide sequence ID" value="NZ_QCZG01000001.1"/>
</dbReference>
<evidence type="ECO:0000313" key="2">
    <source>
        <dbReference type="EMBL" id="PWA13475.1"/>
    </source>
</evidence>
<dbReference type="InterPro" id="IPR009507">
    <property type="entry name" value="UPF0435"/>
</dbReference>
<name>A0A2U1K828_9BACI</name>
<dbReference type="OrthoDB" id="2361695at2"/>
<evidence type="ECO:0000256" key="1">
    <source>
        <dbReference type="HAMAP-Rule" id="MF_00829"/>
    </source>
</evidence>
<reference evidence="2 3" key="1">
    <citation type="submission" date="2018-04" db="EMBL/GenBank/DDBJ databases">
        <title>Camelliibacillus theae gen. nov., sp. nov., isolated from Pu'er tea.</title>
        <authorList>
            <person name="Niu L."/>
        </authorList>
    </citation>
    <scope>NUCLEOTIDE SEQUENCE [LARGE SCALE GENOMIC DNA]</scope>
    <source>
        <strain evidence="2 3">T8</strain>
    </source>
</reference>
<comment type="similarity">
    <text evidence="1">Belongs to the UPF0435 family.</text>
</comment>
<proteinExistence type="inferred from homology"/>
<sequence length="75" mass="8641">MDLSVKNRDNMEYMINGIVQKLQVVNTSAIKAEDYDIDNYEELRDLYSLVNRKNQFSVSEIEAIVSELGALRNNV</sequence>
<organism evidence="2 3">
    <name type="scientific">Pueribacillus theae</name>
    <dbReference type="NCBI Taxonomy" id="2171751"/>
    <lineage>
        <taxon>Bacteria</taxon>
        <taxon>Bacillati</taxon>
        <taxon>Bacillota</taxon>
        <taxon>Bacilli</taxon>
        <taxon>Bacillales</taxon>
        <taxon>Bacillaceae</taxon>
        <taxon>Pueribacillus</taxon>
    </lineage>
</organism>
<keyword evidence="3" id="KW-1185">Reference proteome</keyword>
<protein>
    <recommendedName>
        <fullName evidence="1">UPF0435 protein DCC39_00870</fullName>
    </recommendedName>
</protein>
<accession>A0A2U1K828</accession>
<dbReference type="EMBL" id="QCZG01000001">
    <property type="protein sequence ID" value="PWA13475.1"/>
    <property type="molecule type" value="Genomic_DNA"/>
</dbReference>
<dbReference type="Proteomes" id="UP000245998">
    <property type="component" value="Unassembled WGS sequence"/>
</dbReference>
<comment type="caution">
    <text evidence="2">The sequence shown here is derived from an EMBL/GenBank/DDBJ whole genome shotgun (WGS) entry which is preliminary data.</text>
</comment>